<evidence type="ECO:0000313" key="4">
    <source>
        <dbReference type="Proteomes" id="UP000184041"/>
    </source>
</evidence>
<dbReference type="GO" id="GO:0000270">
    <property type="term" value="P:peptidoglycan metabolic process"/>
    <property type="evidence" value="ECO:0007669"/>
    <property type="project" value="TreeGrafter"/>
</dbReference>
<evidence type="ECO:0000313" key="3">
    <source>
        <dbReference type="EMBL" id="SHF04465.1"/>
    </source>
</evidence>
<dbReference type="PRINTS" id="PR00922">
    <property type="entry name" value="DADACBPTASE3"/>
</dbReference>
<protein>
    <submittedName>
        <fullName evidence="3">D-alanyl-D-alanine carboxypeptidase / D-alanyl-D-alanine-endopeptidase (Penicillin-binding protein 4)</fullName>
    </submittedName>
</protein>
<dbReference type="Gene3D" id="3.50.80.20">
    <property type="entry name" value="D-Ala-D-Ala carboxypeptidase C, peptidase S13"/>
    <property type="match status" value="1"/>
</dbReference>
<dbReference type="Pfam" id="PF02113">
    <property type="entry name" value="Peptidase_S13"/>
    <property type="match status" value="1"/>
</dbReference>
<dbReference type="InterPro" id="IPR000667">
    <property type="entry name" value="Peptidase_S13"/>
</dbReference>
<dbReference type="InterPro" id="IPR012338">
    <property type="entry name" value="Beta-lactam/transpept-like"/>
</dbReference>
<dbReference type="Proteomes" id="UP000184041">
    <property type="component" value="Unassembled WGS sequence"/>
</dbReference>
<organism evidence="3 4">
    <name type="scientific">Fodinibius roseus</name>
    <dbReference type="NCBI Taxonomy" id="1194090"/>
    <lineage>
        <taxon>Bacteria</taxon>
        <taxon>Pseudomonadati</taxon>
        <taxon>Balneolota</taxon>
        <taxon>Balneolia</taxon>
        <taxon>Balneolales</taxon>
        <taxon>Balneolaceae</taxon>
        <taxon>Fodinibius</taxon>
    </lineage>
</organism>
<keyword evidence="4" id="KW-1185">Reference proteome</keyword>
<dbReference type="SUPFAM" id="SSF56601">
    <property type="entry name" value="beta-lactamase/transpeptidase-like"/>
    <property type="match status" value="1"/>
</dbReference>
<evidence type="ECO:0000256" key="1">
    <source>
        <dbReference type="ARBA" id="ARBA00006096"/>
    </source>
</evidence>
<keyword evidence="2" id="KW-0378">Hydrolase</keyword>
<comment type="similarity">
    <text evidence="1">Belongs to the peptidase S13 family.</text>
</comment>
<dbReference type="PANTHER" id="PTHR30023">
    <property type="entry name" value="D-ALANYL-D-ALANINE CARBOXYPEPTIDASE"/>
    <property type="match status" value="1"/>
</dbReference>
<reference evidence="3 4" key="1">
    <citation type="submission" date="2016-11" db="EMBL/GenBank/DDBJ databases">
        <authorList>
            <person name="Jaros S."/>
            <person name="Januszkiewicz K."/>
            <person name="Wedrychowicz H."/>
        </authorList>
    </citation>
    <scope>NUCLEOTIDE SEQUENCE [LARGE SCALE GENOMIC DNA]</scope>
    <source>
        <strain evidence="3 4">DSM 21986</strain>
    </source>
</reference>
<dbReference type="Gene3D" id="3.40.710.10">
    <property type="entry name" value="DD-peptidase/beta-lactamase superfamily"/>
    <property type="match status" value="1"/>
</dbReference>
<dbReference type="GO" id="GO:0004185">
    <property type="term" value="F:serine-type carboxypeptidase activity"/>
    <property type="evidence" value="ECO:0007669"/>
    <property type="project" value="InterPro"/>
</dbReference>
<dbReference type="NCBIfam" id="TIGR00666">
    <property type="entry name" value="PBP4"/>
    <property type="match status" value="1"/>
</dbReference>
<proteinExistence type="inferred from homology"/>
<dbReference type="EMBL" id="FQUS01000005">
    <property type="protein sequence ID" value="SHF04465.1"/>
    <property type="molecule type" value="Genomic_DNA"/>
</dbReference>
<gene>
    <name evidence="3" type="ORF">SAMN05443144_10550</name>
</gene>
<dbReference type="GO" id="GO:0006508">
    <property type="term" value="P:proteolysis"/>
    <property type="evidence" value="ECO:0007669"/>
    <property type="project" value="InterPro"/>
</dbReference>
<sequence>MVGKNTICTGWAVLVLFAATGGEVKAQNAVFSPEVIQTIENSRVYDAFWSVIVRDSTGKILEGYNFDKIVRPASNLKLLTSAMVLKELGPDFRYSTKMYGLGSQSGNSWQGDIIIRGSGDPSISGTFYNKDRFHVFEKFYRALDSLGIRKVQGSLIGNDSYFDQRVYPEGWSWDDLTFYYGVEINALSFNENAVDLRVYANNSIGEKPHIEWFPFDTDYVEFVNKQVITPAYSEYDESYRRIMGTNTILLRSTLPQNYVEKESLSIMDAPRFFVDTFEKYLSQGNITFSRPFSIESHTRNWESSRYTILEEHQSVPLRQLLQEVNKESNNFYAEMLLKTAAAEHYKTEGSTELGISLIETFAMDMGMDIEDLEISDGSGLASSTLMTSEDLSRMLVKMRSAPHFEVYKNSLSIAGRDGTLEHRFRNSPVAGKLHGKTGYISGVRALSGYLESASGQPLVVSIITNNYTESTSYVDSVQEEIIQQIYYKY</sequence>
<keyword evidence="3" id="KW-0121">Carboxypeptidase</keyword>
<dbReference type="STRING" id="1194090.SAMN05443144_10550"/>
<dbReference type="PANTHER" id="PTHR30023:SF0">
    <property type="entry name" value="PENICILLIN-SENSITIVE CARBOXYPEPTIDASE A"/>
    <property type="match status" value="1"/>
</dbReference>
<dbReference type="RefSeq" id="WP_084088073.1">
    <property type="nucleotide sequence ID" value="NZ_FQUS01000005.1"/>
</dbReference>
<dbReference type="AlphaFoldDB" id="A0A1M4YFD0"/>
<name>A0A1M4YFD0_9BACT</name>
<accession>A0A1M4YFD0</accession>
<dbReference type="OrthoDB" id="9802627at2"/>
<evidence type="ECO:0000256" key="2">
    <source>
        <dbReference type="ARBA" id="ARBA00022801"/>
    </source>
</evidence>
<keyword evidence="3" id="KW-0645">Protease</keyword>